<protein>
    <submittedName>
        <fullName evidence="1">Minor tail protein</fullName>
    </submittedName>
</protein>
<sequence>MPYTKSYRTIVPLEPGIDVEVVRWLTRESFENAAGFDGLTIVEYAEREVPWTDLPPKIAEYLPLRADEYEWREFSGTGAVSETQIEWLVAESTWRKTTGG</sequence>
<dbReference type="KEGG" id="vg:60324583"/>
<keyword evidence="2" id="KW-1185">Reference proteome</keyword>
<dbReference type="RefSeq" id="YP_009953116.1">
    <property type="nucleotide sequence ID" value="NC_051619.1"/>
</dbReference>
<proteinExistence type="predicted"/>
<dbReference type="Proteomes" id="UP000290331">
    <property type="component" value="Segment"/>
</dbReference>
<dbReference type="EMBL" id="MK376955">
    <property type="protein sequence ID" value="QAU06443.1"/>
    <property type="molecule type" value="Genomic_DNA"/>
</dbReference>
<reference evidence="1 2" key="1">
    <citation type="submission" date="2019-01" db="EMBL/GenBank/DDBJ databases">
        <authorList>
            <person name="Kinder M."/>
            <person name="Sitio E."/>
            <person name="Ackerson L."/>
            <person name="Anderson L."/>
            <person name="Cottrell A."/>
            <person name="Eggleston T."/>
            <person name="Kiefer A."/>
            <person name="Ukcamaj A."/>
            <person name="Vendrell P."/>
            <person name="Waytashek C."/>
            <person name="Yeo A."/>
            <person name="Braley A.B."/>
            <person name="Ettinger A.-S.H."/>
            <person name="Ettinger W.F."/>
            <person name="Anders K.R."/>
            <person name="Bradley K.W."/>
            <person name="Asai D.J."/>
            <person name="Bowman C.A."/>
            <person name="Russell D.A."/>
            <person name="Pope W.H."/>
            <person name="Jacobs-Sera D."/>
            <person name="Hendrix R.W."/>
            <person name="Hatfull G.F."/>
        </authorList>
    </citation>
    <scope>NUCLEOTIDE SEQUENCE [LARGE SCALE GENOMIC DNA]</scope>
</reference>
<organism evidence="1 2">
    <name type="scientific">Mycobacterium phage KiSi</name>
    <dbReference type="NCBI Taxonomy" id="2507856"/>
    <lineage>
        <taxon>Viruses</taxon>
        <taxon>Duplodnaviria</taxon>
        <taxon>Heunggongvirae</taxon>
        <taxon>Uroviricota</taxon>
        <taxon>Caudoviricetes</taxon>
        <taxon>Weiservirinae</taxon>
        <taxon>Anayavirus</taxon>
        <taxon>Anayavirus kisi</taxon>
    </lineage>
</organism>
<evidence type="ECO:0000313" key="2">
    <source>
        <dbReference type="Proteomes" id="UP000290331"/>
    </source>
</evidence>
<evidence type="ECO:0000313" key="1">
    <source>
        <dbReference type="EMBL" id="QAU06443.1"/>
    </source>
</evidence>
<accession>A0A410TBL5</accession>
<name>A0A410TBL5_9CAUD</name>
<dbReference type="GeneID" id="60324583"/>
<gene>
    <name evidence="1" type="primary">25</name>
    <name evidence="1" type="ORF">SEA_KISI_25</name>
</gene>